<feature type="domain" description="C2H2-type" evidence="13">
    <location>
        <begin position="184"/>
        <end position="212"/>
    </location>
</feature>
<dbReference type="SUPFAM" id="SSF57667">
    <property type="entry name" value="beta-beta-alpha zinc fingers"/>
    <property type="match status" value="2"/>
</dbReference>
<dbReference type="GO" id="GO:0005634">
    <property type="term" value="C:nucleus"/>
    <property type="evidence" value="ECO:0007669"/>
    <property type="project" value="UniProtKB-SubCell"/>
</dbReference>
<dbReference type="AlphaFoldDB" id="A0A7M5UXR9"/>
<evidence type="ECO:0000256" key="2">
    <source>
        <dbReference type="ARBA" id="ARBA00022723"/>
    </source>
</evidence>
<evidence type="ECO:0000256" key="7">
    <source>
        <dbReference type="ARBA" id="ARBA00023125"/>
    </source>
</evidence>
<dbReference type="PROSITE" id="PS50089">
    <property type="entry name" value="ZF_RING_2"/>
    <property type="match status" value="1"/>
</dbReference>
<evidence type="ECO:0000256" key="3">
    <source>
        <dbReference type="ARBA" id="ARBA00022737"/>
    </source>
</evidence>
<feature type="domain" description="C2H2-type" evidence="13">
    <location>
        <begin position="213"/>
        <end position="236"/>
    </location>
</feature>
<proteinExistence type="predicted"/>
<dbReference type="InterPro" id="IPR001841">
    <property type="entry name" value="Znf_RING"/>
</dbReference>
<evidence type="ECO:0000259" key="13">
    <source>
        <dbReference type="PROSITE" id="PS50157"/>
    </source>
</evidence>
<keyword evidence="4 10" id="KW-0863">Zinc-finger</keyword>
<keyword evidence="3" id="KW-0677">Repeat</keyword>
<comment type="subcellular location">
    <subcellularLocation>
        <location evidence="1">Nucleus</location>
    </subcellularLocation>
</comment>
<feature type="compositionally biased region" description="Low complexity" evidence="11">
    <location>
        <begin position="135"/>
        <end position="147"/>
    </location>
</feature>
<dbReference type="Gene3D" id="3.30.160.60">
    <property type="entry name" value="Classic Zinc Finger"/>
    <property type="match status" value="3"/>
</dbReference>
<sequence length="241" mass="27969">MENCMKECRVPLLWNANGSIEVIQQDDYSAEEAEKILKILEGGYSDDKPLPKSCAPSPSPSIDLSNDRDYHERMLSLDETSKNHHPHNHLTSSLCLDEINYHINKRNLVPAAITSRTFRQNFSHLKQHESRRLPQQQQQHQTQQHVQGSPIDRVYSCPICAKKFSRKFNLNTHIKCVHSDDKDYICQFCQRAFNHSSNLRKHIKTVHGEEKRLPCPECKKPFKHSEALKSHLRVIHGKNSF</sequence>
<protein>
    <submittedName>
        <fullName evidence="14">Uncharacterized protein</fullName>
    </submittedName>
</protein>
<dbReference type="OrthoDB" id="7852576at2759"/>
<organism evidence="14 15">
    <name type="scientific">Clytia hemisphaerica</name>
    <dbReference type="NCBI Taxonomy" id="252671"/>
    <lineage>
        <taxon>Eukaryota</taxon>
        <taxon>Metazoa</taxon>
        <taxon>Cnidaria</taxon>
        <taxon>Hydrozoa</taxon>
        <taxon>Hydroidolina</taxon>
        <taxon>Leptothecata</taxon>
        <taxon>Obeliida</taxon>
        <taxon>Clytiidae</taxon>
        <taxon>Clytia</taxon>
    </lineage>
</organism>
<evidence type="ECO:0000256" key="8">
    <source>
        <dbReference type="ARBA" id="ARBA00023163"/>
    </source>
</evidence>
<dbReference type="GO" id="GO:0000978">
    <property type="term" value="F:RNA polymerase II cis-regulatory region sequence-specific DNA binding"/>
    <property type="evidence" value="ECO:0007669"/>
    <property type="project" value="TreeGrafter"/>
</dbReference>
<feature type="region of interest" description="Disordered" evidence="11">
    <location>
        <begin position="125"/>
        <end position="147"/>
    </location>
</feature>
<evidence type="ECO:0000256" key="11">
    <source>
        <dbReference type="SAM" id="MobiDB-lite"/>
    </source>
</evidence>
<dbReference type="EnsemblMetazoa" id="CLYHEMT002986.1">
    <property type="protein sequence ID" value="CLYHEMP002986.1"/>
    <property type="gene ID" value="CLYHEMG002986"/>
</dbReference>
<name>A0A7M5UXR9_9CNID</name>
<accession>A0A7M5UXR9</accession>
<evidence type="ECO:0000256" key="5">
    <source>
        <dbReference type="ARBA" id="ARBA00022833"/>
    </source>
</evidence>
<dbReference type="InterPro" id="IPR036236">
    <property type="entry name" value="Znf_C2H2_sf"/>
</dbReference>
<dbReference type="FunFam" id="3.30.160.60:FF:000325">
    <property type="entry name" value="ZFP90 zinc finger protein"/>
    <property type="match status" value="1"/>
</dbReference>
<dbReference type="PROSITE" id="PS00028">
    <property type="entry name" value="ZINC_FINGER_C2H2_1"/>
    <property type="match status" value="3"/>
</dbReference>
<dbReference type="SMART" id="SM00355">
    <property type="entry name" value="ZnF_C2H2"/>
    <property type="match status" value="3"/>
</dbReference>
<reference evidence="14" key="1">
    <citation type="submission" date="2021-01" db="UniProtKB">
        <authorList>
            <consortium name="EnsemblMetazoa"/>
        </authorList>
    </citation>
    <scope>IDENTIFICATION</scope>
</reference>
<dbReference type="InterPro" id="IPR050527">
    <property type="entry name" value="Snail/Krueppel_Znf"/>
</dbReference>
<keyword evidence="6" id="KW-0805">Transcription regulation</keyword>
<feature type="domain" description="C2H2-type" evidence="13">
    <location>
        <begin position="155"/>
        <end position="183"/>
    </location>
</feature>
<evidence type="ECO:0000259" key="12">
    <source>
        <dbReference type="PROSITE" id="PS50089"/>
    </source>
</evidence>
<dbReference type="PROSITE" id="PS50157">
    <property type="entry name" value="ZINC_FINGER_C2H2_2"/>
    <property type="match status" value="3"/>
</dbReference>
<dbReference type="GO" id="GO:0008270">
    <property type="term" value="F:zinc ion binding"/>
    <property type="evidence" value="ECO:0007669"/>
    <property type="project" value="UniProtKB-KW"/>
</dbReference>
<evidence type="ECO:0000256" key="1">
    <source>
        <dbReference type="ARBA" id="ARBA00004123"/>
    </source>
</evidence>
<keyword evidence="15" id="KW-1185">Reference proteome</keyword>
<evidence type="ECO:0000256" key="9">
    <source>
        <dbReference type="ARBA" id="ARBA00023242"/>
    </source>
</evidence>
<keyword evidence="7" id="KW-0238">DNA-binding</keyword>
<feature type="region of interest" description="Disordered" evidence="11">
    <location>
        <begin position="47"/>
        <end position="66"/>
    </location>
</feature>
<dbReference type="Pfam" id="PF00096">
    <property type="entry name" value="zf-C2H2"/>
    <property type="match status" value="3"/>
</dbReference>
<dbReference type="PANTHER" id="PTHR24388">
    <property type="entry name" value="ZINC FINGER PROTEIN"/>
    <property type="match status" value="1"/>
</dbReference>
<keyword evidence="8" id="KW-0804">Transcription</keyword>
<evidence type="ECO:0000256" key="10">
    <source>
        <dbReference type="PROSITE-ProRule" id="PRU00042"/>
    </source>
</evidence>
<evidence type="ECO:0000256" key="4">
    <source>
        <dbReference type="ARBA" id="ARBA00022771"/>
    </source>
</evidence>
<evidence type="ECO:0000313" key="14">
    <source>
        <dbReference type="EnsemblMetazoa" id="CLYHEMP002986.1"/>
    </source>
</evidence>
<dbReference type="PANTHER" id="PTHR24388:SF54">
    <property type="entry name" value="PROTEIN ESCARGOT"/>
    <property type="match status" value="1"/>
</dbReference>
<keyword evidence="9" id="KW-0539">Nucleus</keyword>
<evidence type="ECO:0000313" key="15">
    <source>
        <dbReference type="Proteomes" id="UP000594262"/>
    </source>
</evidence>
<evidence type="ECO:0000256" key="6">
    <source>
        <dbReference type="ARBA" id="ARBA00023015"/>
    </source>
</evidence>
<keyword evidence="2" id="KW-0479">Metal-binding</keyword>
<feature type="domain" description="RING-type" evidence="12">
    <location>
        <begin position="157"/>
        <end position="219"/>
    </location>
</feature>
<dbReference type="GO" id="GO:0000981">
    <property type="term" value="F:DNA-binding transcription factor activity, RNA polymerase II-specific"/>
    <property type="evidence" value="ECO:0007669"/>
    <property type="project" value="TreeGrafter"/>
</dbReference>
<dbReference type="InterPro" id="IPR013087">
    <property type="entry name" value="Znf_C2H2_type"/>
</dbReference>
<dbReference type="Proteomes" id="UP000594262">
    <property type="component" value="Unplaced"/>
</dbReference>
<keyword evidence="5" id="KW-0862">Zinc</keyword>